<dbReference type="RefSeq" id="WP_378141298.1">
    <property type="nucleotide sequence ID" value="NZ_JBHSEF010000021.1"/>
</dbReference>
<keyword evidence="3" id="KW-1185">Reference proteome</keyword>
<evidence type="ECO:0000256" key="1">
    <source>
        <dbReference type="SAM" id="Phobius"/>
    </source>
</evidence>
<accession>A0ABV8UUK1</accession>
<keyword evidence="1" id="KW-0812">Transmembrane</keyword>
<keyword evidence="1" id="KW-1133">Transmembrane helix</keyword>
<proteinExistence type="predicted"/>
<reference evidence="3" key="1">
    <citation type="journal article" date="2019" name="Int. J. Syst. Evol. Microbiol.">
        <title>The Global Catalogue of Microorganisms (GCM) 10K type strain sequencing project: providing services to taxonomists for standard genome sequencing and annotation.</title>
        <authorList>
            <consortium name="The Broad Institute Genomics Platform"/>
            <consortium name="The Broad Institute Genome Sequencing Center for Infectious Disease"/>
            <person name="Wu L."/>
            <person name="Ma J."/>
        </authorList>
    </citation>
    <scope>NUCLEOTIDE SEQUENCE [LARGE SCALE GENOMIC DNA]</scope>
    <source>
        <strain evidence="3">CCUG 50353</strain>
    </source>
</reference>
<gene>
    <name evidence="2" type="ORF">ACFO0S_08030</name>
</gene>
<dbReference type="EMBL" id="JBHSEF010000021">
    <property type="protein sequence ID" value="MFC4354992.1"/>
    <property type="molecule type" value="Genomic_DNA"/>
</dbReference>
<organism evidence="2 3">
    <name type="scientific">Chryseomicrobium palamuruense</name>
    <dbReference type="NCBI Taxonomy" id="682973"/>
    <lineage>
        <taxon>Bacteria</taxon>
        <taxon>Bacillati</taxon>
        <taxon>Bacillota</taxon>
        <taxon>Bacilli</taxon>
        <taxon>Bacillales</taxon>
        <taxon>Caryophanaceae</taxon>
        <taxon>Chryseomicrobium</taxon>
    </lineage>
</organism>
<sequence length="52" mass="5851">MYFEFTKQKVQEIGDRPEVLMQVGGTSGGKAFVITFAYWIVGIAIGMMILFM</sequence>
<protein>
    <submittedName>
        <fullName evidence="2">Uncharacterized protein</fullName>
    </submittedName>
</protein>
<name>A0ABV8UUK1_9BACL</name>
<feature type="transmembrane region" description="Helical" evidence="1">
    <location>
        <begin position="31"/>
        <end position="51"/>
    </location>
</feature>
<comment type="caution">
    <text evidence="2">The sequence shown here is derived from an EMBL/GenBank/DDBJ whole genome shotgun (WGS) entry which is preliminary data.</text>
</comment>
<evidence type="ECO:0000313" key="3">
    <source>
        <dbReference type="Proteomes" id="UP001595733"/>
    </source>
</evidence>
<dbReference type="Proteomes" id="UP001595733">
    <property type="component" value="Unassembled WGS sequence"/>
</dbReference>
<evidence type="ECO:0000313" key="2">
    <source>
        <dbReference type="EMBL" id="MFC4354992.1"/>
    </source>
</evidence>
<keyword evidence="1" id="KW-0472">Membrane</keyword>